<dbReference type="STRING" id="269621.A0A238FNV5"/>
<evidence type="ECO:0000256" key="3">
    <source>
        <dbReference type="ARBA" id="ARBA00023015"/>
    </source>
</evidence>
<sequence>MASAPLASTSQLSSVDPAPPTILSLAHGLSASINATFHPVSSSGKSFSSSSTRLLHPFGPLDPQQVATTRQQASTTLTHLRQAINEFASLLPPPPTSTFDTTTTSQSSVPSPIAPSPPTKPHPQLDKYLTVLKEASMHQGALSNWLSTELATSKRVLQLFTADDSIPVMIPKVESGLERTVQTLQGIAKGLGLVSFREGNQEERDKTMMMTTTTTTTATETETLSLGGKVMVVDFVISTRQGQVDKVNVSYVMDAGQVDRTDVAASLQKCLHLLGGAGTGAGEGEEEEGGEALRLGLQACRRILRELTRLDTMTEQSGVDAFMALERIEQACKLVLSQGEGESETTTTKFIDPTLQGILLPRIRDHLPRIIYHATPLVQMTDRWTQALENNFQQDLTELLSMQGVGTLSIHLEKPEKPTLIPSAYVDRVEEQTQGGSTTTMFDAPAVRRVRYLEVDRNTAPWFVARFESGVGISKEVGRRIGEVLGEANGAVSIGTEAVLTTGTPVRAGRSTLTELLLSKRPLERVDALDLSARYKVSFDDLPMAQEYALDRSSRVPGYLLTNIRFQAPEQLFKVLKIIRAQARINALVQSVFHPRYLVTKPDTINGELDKVNLSKRRKIEVTTPRSLEDILGSIRSTLPIFVQIRGDSSITLSFPSPSGPAELAKPLALHISSSSSEEEDEQGYQLRFEGVELDVSKAKEVLDLTGDLRLLMRWVVKTLG</sequence>
<dbReference type="GO" id="GO:0016592">
    <property type="term" value="C:mediator complex"/>
    <property type="evidence" value="ECO:0007669"/>
    <property type="project" value="InterPro"/>
</dbReference>
<evidence type="ECO:0000256" key="6">
    <source>
        <dbReference type="ARBA" id="ARBA00023242"/>
    </source>
</evidence>
<organism evidence="10 11">
    <name type="scientific">Microbotryum intermedium</name>
    <dbReference type="NCBI Taxonomy" id="269621"/>
    <lineage>
        <taxon>Eukaryota</taxon>
        <taxon>Fungi</taxon>
        <taxon>Dikarya</taxon>
        <taxon>Basidiomycota</taxon>
        <taxon>Pucciniomycotina</taxon>
        <taxon>Microbotryomycetes</taxon>
        <taxon>Microbotryales</taxon>
        <taxon>Microbotryaceae</taxon>
        <taxon>Microbotryum</taxon>
    </lineage>
</organism>
<evidence type="ECO:0000256" key="5">
    <source>
        <dbReference type="ARBA" id="ARBA00023163"/>
    </source>
</evidence>
<protein>
    <recommendedName>
        <fullName evidence="7">Mediator of RNA polymerase II transcription subunit 1</fullName>
    </recommendedName>
    <alternativeName>
        <fullName evidence="7">Mediator complex subunit 1</fullName>
    </alternativeName>
</protein>
<evidence type="ECO:0000256" key="8">
    <source>
        <dbReference type="SAM" id="MobiDB-lite"/>
    </source>
</evidence>
<reference evidence="11" key="1">
    <citation type="submission" date="2016-09" db="EMBL/GenBank/DDBJ databases">
        <authorList>
            <person name="Jeantristanb JTB J.-T."/>
            <person name="Ricardo R."/>
        </authorList>
    </citation>
    <scope>NUCLEOTIDE SEQUENCE [LARGE SCALE GENOMIC DNA]</scope>
</reference>
<evidence type="ECO:0000256" key="1">
    <source>
        <dbReference type="ARBA" id="ARBA00004123"/>
    </source>
</evidence>
<feature type="domain" description="Mediator complex subunit Med1" evidence="9">
    <location>
        <begin position="541"/>
        <end position="593"/>
    </location>
</feature>
<evidence type="ECO:0000313" key="11">
    <source>
        <dbReference type="Proteomes" id="UP000198372"/>
    </source>
</evidence>
<evidence type="ECO:0000259" key="9">
    <source>
        <dbReference type="Pfam" id="PF10744"/>
    </source>
</evidence>
<feature type="compositionally biased region" description="Pro residues" evidence="8">
    <location>
        <begin position="112"/>
        <end position="121"/>
    </location>
</feature>
<feature type="region of interest" description="Disordered" evidence="8">
    <location>
        <begin position="89"/>
        <end position="122"/>
    </location>
</feature>
<accession>A0A238FNV5</accession>
<dbReference type="OrthoDB" id="2536384at2759"/>
<dbReference type="GO" id="GO:0045944">
    <property type="term" value="P:positive regulation of transcription by RNA polymerase II"/>
    <property type="evidence" value="ECO:0007669"/>
    <property type="project" value="UniProtKB-ARBA"/>
</dbReference>
<dbReference type="Pfam" id="PF10744">
    <property type="entry name" value="Med1"/>
    <property type="match status" value="1"/>
</dbReference>
<evidence type="ECO:0000256" key="7">
    <source>
        <dbReference type="RuleBase" id="RU364059"/>
    </source>
</evidence>
<keyword evidence="11" id="KW-1185">Reference proteome</keyword>
<name>A0A238FNV5_9BASI</name>
<evidence type="ECO:0000256" key="2">
    <source>
        <dbReference type="ARBA" id="ARBA00006210"/>
    </source>
</evidence>
<keyword evidence="3 7" id="KW-0805">Transcription regulation</keyword>
<keyword evidence="4 7" id="KW-0010">Activator</keyword>
<evidence type="ECO:0000313" key="10">
    <source>
        <dbReference type="EMBL" id="SCV73683.1"/>
    </source>
</evidence>
<comment type="similarity">
    <text evidence="2 7">Belongs to the Mediator complex subunit 1 family.</text>
</comment>
<comment type="subcellular location">
    <subcellularLocation>
        <location evidence="1 7">Nucleus</location>
    </subcellularLocation>
</comment>
<keyword evidence="6 7" id="KW-0539">Nucleus</keyword>
<dbReference type="InterPro" id="IPR019680">
    <property type="entry name" value="Mediator_Med1"/>
</dbReference>
<evidence type="ECO:0000256" key="4">
    <source>
        <dbReference type="ARBA" id="ARBA00023159"/>
    </source>
</evidence>
<dbReference type="AlphaFoldDB" id="A0A238FNV5"/>
<comment type="function">
    <text evidence="7">Component of the Mediator complex, a coactivator involved in the regulated transcription of nearly all RNA polymerase II-dependent genes. Mediator functions as a bridge to convey information from gene-specific regulatory proteins to the basal RNA polymerase II transcription machinery. Mediator is recruited to promoters by direct interactions with regulatory proteins and serves as a scaffold for the assembly of a functional preinitiation complex with RNA polymerase II and the general transcription factors.</text>
</comment>
<proteinExistence type="inferred from homology"/>
<dbReference type="EMBL" id="FMSP01000019">
    <property type="protein sequence ID" value="SCV73683.1"/>
    <property type="molecule type" value="Genomic_DNA"/>
</dbReference>
<dbReference type="Proteomes" id="UP000198372">
    <property type="component" value="Unassembled WGS sequence"/>
</dbReference>
<feature type="compositionally biased region" description="Low complexity" evidence="8">
    <location>
        <begin position="97"/>
        <end position="111"/>
    </location>
</feature>
<keyword evidence="5 7" id="KW-0804">Transcription</keyword>
<dbReference type="GO" id="GO:0003712">
    <property type="term" value="F:transcription coregulator activity"/>
    <property type="evidence" value="ECO:0007669"/>
    <property type="project" value="InterPro"/>
</dbReference>
<gene>
    <name evidence="10" type="ORF">BQ2448_6113</name>
</gene>